<protein>
    <submittedName>
        <fullName evidence="2">IS30 family transposase</fullName>
    </submittedName>
</protein>
<name>A0A254PUQ3_9BURK</name>
<evidence type="ECO:0000313" key="2">
    <source>
        <dbReference type="EMBL" id="OWS69016.1"/>
    </source>
</evidence>
<sequence length="126" mass="14360">MTYQHLSQTERYQIYILMKDGKTQTQIAKLMDRHKSTISRELARNTGGKGYRPRQACLLTQERSLGSRNATQIAATDWSKAVDCLLDKWSPVQIANQVGISHETIYRHVYADKAAGGSLYQQLRCQ</sequence>
<evidence type="ECO:0000259" key="1">
    <source>
        <dbReference type="Pfam" id="PF13936"/>
    </source>
</evidence>
<dbReference type="GO" id="GO:0004803">
    <property type="term" value="F:transposase activity"/>
    <property type="evidence" value="ECO:0007669"/>
    <property type="project" value="TreeGrafter"/>
</dbReference>
<dbReference type="InterPro" id="IPR025246">
    <property type="entry name" value="IS30-like_HTH"/>
</dbReference>
<dbReference type="GO" id="GO:0032196">
    <property type="term" value="P:transposition"/>
    <property type="evidence" value="ECO:0007669"/>
    <property type="project" value="TreeGrafter"/>
</dbReference>
<organism evidence="2 3">
    <name type="scientific">Polynucleobacter aenigmaticus</name>
    <dbReference type="NCBI Taxonomy" id="1743164"/>
    <lineage>
        <taxon>Bacteria</taxon>
        <taxon>Pseudomonadati</taxon>
        <taxon>Pseudomonadota</taxon>
        <taxon>Betaproteobacteria</taxon>
        <taxon>Burkholderiales</taxon>
        <taxon>Burkholderiaceae</taxon>
        <taxon>Polynucleobacter</taxon>
    </lineage>
</organism>
<evidence type="ECO:0000313" key="3">
    <source>
        <dbReference type="Proteomes" id="UP000198104"/>
    </source>
</evidence>
<dbReference type="EMBL" id="NGUO01000027">
    <property type="protein sequence ID" value="OWS69016.1"/>
    <property type="molecule type" value="Genomic_DNA"/>
</dbReference>
<dbReference type="RefSeq" id="WP_143744400.1">
    <property type="nucleotide sequence ID" value="NZ_NGUO01000027.1"/>
</dbReference>
<dbReference type="GO" id="GO:0005829">
    <property type="term" value="C:cytosol"/>
    <property type="evidence" value="ECO:0007669"/>
    <property type="project" value="TreeGrafter"/>
</dbReference>
<feature type="domain" description="Transposase IS30-like HTH" evidence="1">
    <location>
        <begin position="3"/>
        <end position="45"/>
    </location>
</feature>
<dbReference type="Proteomes" id="UP000198104">
    <property type="component" value="Unassembled WGS sequence"/>
</dbReference>
<comment type="caution">
    <text evidence="2">The sequence shown here is derived from an EMBL/GenBank/DDBJ whole genome shotgun (WGS) entry which is preliminary data.</text>
</comment>
<reference evidence="2 3" key="1">
    <citation type="submission" date="2017-05" db="EMBL/GenBank/DDBJ databases">
        <title>Polynucleobacter sp. MWH-K35W1 isolated from the permanently anoxic monimolimnion of a meromictic lake.</title>
        <authorList>
            <person name="Hahn M.W."/>
        </authorList>
    </citation>
    <scope>NUCLEOTIDE SEQUENCE [LARGE SCALE GENOMIC DNA]</scope>
    <source>
        <strain evidence="2 3">MWH-K35W1</strain>
    </source>
</reference>
<feature type="non-terminal residue" evidence="2">
    <location>
        <position position="126"/>
    </location>
</feature>
<dbReference type="OrthoDB" id="9803231at2"/>
<gene>
    <name evidence="2" type="ORF">CBI30_10850</name>
</gene>
<proteinExistence type="predicted"/>
<keyword evidence="3" id="KW-1185">Reference proteome</keyword>
<accession>A0A254PUQ3</accession>
<dbReference type="InterPro" id="IPR051917">
    <property type="entry name" value="Transposase-Integrase"/>
</dbReference>
<dbReference type="AlphaFoldDB" id="A0A254PUQ3"/>
<dbReference type="PANTHER" id="PTHR10948:SF23">
    <property type="entry name" value="TRANSPOSASE INSI FOR INSERTION SEQUENCE ELEMENT IS30A-RELATED"/>
    <property type="match status" value="1"/>
</dbReference>
<dbReference type="Pfam" id="PF13936">
    <property type="entry name" value="HTH_38"/>
    <property type="match status" value="1"/>
</dbReference>
<dbReference type="PANTHER" id="PTHR10948">
    <property type="entry name" value="TRANSPOSASE"/>
    <property type="match status" value="1"/>
</dbReference>